<dbReference type="RefSeq" id="WP_257632724.1">
    <property type="nucleotide sequence ID" value="NZ_JANIIC010000027.1"/>
</dbReference>
<reference evidence="1" key="1">
    <citation type="submission" date="2022-06" db="EMBL/GenBank/DDBJ databases">
        <title>WGS of actinobacteria.</title>
        <authorList>
            <person name="Thawai C."/>
        </authorList>
    </citation>
    <scope>NUCLEOTIDE SEQUENCE</scope>
    <source>
        <strain evidence="1">DSM 42010</strain>
    </source>
</reference>
<comment type="caution">
    <text evidence="1">The sequence shown here is derived from an EMBL/GenBank/DDBJ whole genome shotgun (WGS) entry which is preliminary data.</text>
</comment>
<evidence type="ECO:0000313" key="2">
    <source>
        <dbReference type="Proteomes" id="UP001142400"/>
    </source>
</evidence>
<keyword evidence="2" id="KW-1185">Reference proteome</keyword>
<organism evidence="1 2">
    <name type="scientific">Streptomyces malaysiensis subsp. samsunensis</name>
    <dbReference type="NCBI Taxonomy" id="459658"/>
    <lineage>
        <taxon>Bacteria</taxon>
        <taxon>Bacillati</taxon>
        <taxon>Actinomycetota</taxon>
        <taxon>Actinomycetes</taxon>
        <taxon>Kitasatosporales</taxon>
        <taxon>Streptomycetaceae</taxon>
        <taxon>Streptomyces</taxon>
        <taxon>Streptomyces violaceusniger group</taxon>
    </lineage>
</organism>
<dbReference type="Proteomes" id="UP001142400">
    <property type="component" value="Unassembled WGS sequence"/>
</dbReference>
<dbReference type="EMBL" id="JANIIC010000027">
    <property type="protein sequence ID" value="MCQ8831846.1"/>
    <property type="molecule type" value="Genomic_DNA"/>
</dbReference>
<gene>
    <name evidence="1" type="ORF">NQU54_22920</name>
</gene>
<accession>A0A9X2LYJ1</accession>
<proteinExistence type="predicted"/>
<dbReference type="AlphaFoldDB" id="A0A9X2LYJ1"/>
<evidence type="ECO:0000313" key="1">
    <source>
        <dbReference type="EMBL" id="MCQ8831846.1"/>
    </source>
</evidence>
<name>A0A9X2LYJ1_STRMQ</name>
<sequence length="115" mass="13103">MRIKVRTTKGTQIDVQATPTDTPGLVAHRRLCQESAHEQWIVTHVQSGKHLGWDFWSELEALNFARDVGPLADWQQRLTELPEHEAISRIARRHVGRDTPGSAYRRLAAERKAGE</sequence>
<protein>
    <submittedName>
        <fullName evidence="1">Uncharacterized protein</fullName>
    </submittedName>
</protein>